<evidence type="ECO:0000256" key="1">
    <source>
        <dbReference type="SAM" id="Phobius"/>
    </source>
</evidence>
<sequence length="401" mass="46925">MKKIFILILLIRIFLSLLPSYEVDLRGWRFWSDRMTTLGPANFYSREIFTDNPPGFLYVFWTIGEIQKNFLPEVQYGSVLSDLLLKFPSNLADLLTGFIIYLIIKKHKNQKTALTGFLLYTLNPAIFFNSSIMGQFDGSAALFSLLSVYFLIKNNRSPELSALSFAISWAIKPQSIVLVPLLILLTLTSQKPLRWLTAGFTFLISSLIIYFPFFPQNPLYGLYYVNHAMTGIFTCTSCFTFNFWGIFGNWKDDLINFFNLPLLYWGFILTALSFIPIFLFKPFLKRFREPFIYFTAAVSIMASFTFLTRMHERYIFPFFAFFLIAALLIKSRKLILFYIIYSAFNLLNLYFPYAYYNTELKLTPIFIDHLFRNFSFLSILGFVLFLILLVTYLKVINTRKE</sequence>
<dbReference type="AlphaFoldDB" id="A0A1F5IRP7"/>
<feature type="transmembrane region" description="Helical" evidence="1">
    <location>
        <begin position="291"/>
        <end position="308"/>
    </location>
</feature>
<name>A0A1F5IRP7_9BACT</name>
<keyword evidence="1" id="KW-0812">Transmembrane</keyword>
<feature type="transmembrane region" description="Helical" evidence="1">
    <location>
        <begin position="111"/>
        <end position="128"/>
    </location>
</feature>
<feature type="transmembrane region" description="Helical" evidence="1">
    <location>
        <begin position="376"/>
        <end position="395"/>
    </location>
</feature>
<feature type="transmembrane region" description="Helical" evidence="1">
    <location>
        <begin position="223"/>
        <end position="247"/>
    </location>
</feature>
<reference evidence="2 3" key="1">
    <citation type="journal article" date="2016" name="Nat. Commun.">
        <title>Thousands of microbial genomes shed light on interconnected biogeochemical processes in an aquifer system.</title>
        <authorList>
            <person name="Anantharaman K."/>
            <person name="Brown C.T."/>
            <person name="Hug L.A."/>
            <person name="Sharon I."/>
            <person name="Castelle C.J."/>
            <person name="Probst A.J."/>
            <person name="Thomas B.C."/>
            <person name="Singh A."/>
            <person name="Wilkins M.J."/>
            <person name="Karaoz U."/>
            <person name="Brodie E.L."/>
            <person name="Williams K.H."/>
            <person name="Hubbard S.S."/>
            <person name="Banfield J.F."/>
        </authorList>
    </citation>
    <scope>NUCLEOTIDE SEQUENCE [LARGE SCALE GENOMIC DNA]</scope>
</reference>
<comment type="caution">
    <text evidence="2">The sequence shown here is derived from an EMBL/GenBank/DDBJ whole genome shotgun (WGS) entry which is preliminary data.</text>
</comment>
<protein>
    <recommendedName>
        <fullName evidence="4">Glycosyltransferase RgtA/B/C/D-like domain-containing protein</fullName>
    </recommendedName>
</protein>
<keyword evidence="1" id="KW-1133">Transmembrane helix</keyword>
<proteinExistence type="predicted"/>
<accession>A0A1F5IRP7</accession>
<dbReference type="Proteomes" id="UP000176336">
    <property type="component" value="Unassembled WGS sequence"/>
</dbReference>
<gene>
    <name evidence="2" type="ORF">A2871_01625</name>
</gene>
<keyword evidence="1" id="KW-0472">Membrane</keyword>
<feature type="transmembrane region" description="Helical" evidence="1">
    <location>
        <begin position="193"/>
        <end position="211"/>
    </location>
</feature>
<evidence type="ECO:0008006" key="4">
    <source>
        <dbReference type="Google" id="ProtNLM"/>
    </source>
</evidence>
<organism evidence="2 3">
    <name type="scientific">Candidatus Daviesbacteria bacterium RIFCSPHIGHO2_01_FULL_41_23</name>
    <dbReference type="NCBI Taxonomy" id="1797764"/>
    <lineage>
        <taxon>Bacteria</taxon>
        <taxon>Candidatus Daviesiibacteriota</taxon>
    </lineage>
</organism>
<dbReference type="EMBL" id="MFCR01000006">
    <property type="protein sequence ID" value="OGE19032.1"/>
    <property type="molecule type" value="Genomic_DNA"/>
</dbReference>
<evidence type="ECO:0000313" key="2">
    <source>
        <dbReference type="EMBL" id="OGE19032.1"/>
    </source>
</evidence>
<feature type="transmembrane region" description="Helical" evidence="1">
    <location>
        <begin position="262"/>
        <end position="279"/>
    </location>
</feature>
<feature type="transmembrane region" description="Helical" evidence="1">
    <location>
        <begin position="336"/>
        <end position="356"/>
    </location>
</feature>
<evidence type="ECO:0000313" key="3">
    <source>
        <dbReference type="Proteomes" id="UP000176336"/>
    </source>
</evidence>
<feature type="transmembrane region" description="Helical" evidence="1">
    <location>
        <begin position="164"/>
        <end position="187"/>
    </location>
</feature>